<comment type="caution">
    <text evidence="11">The sequence shown here is derived from an EMBL/GenBank/DDBJ whole genome shotgun (WGS) entry which is preliminary data.</text>
</comment>
<dbReference type="PANTHER" id="PTHR12413:SF2">
    <property type="entry name" value="DOLICHYL PYROPHOSPHATE GLC1MAN9GLCNAC2 ALPHA-1,3-GLUCOSYLTRANSFERASE-RELATED"/>
    <property type="match status" value="1"/>
</dbReference>
<evidence type="ECO:0000256" key="4">
    <source>
        <dbReference type="ARBA" id="ARBA00022676"/>
    </source>
</evidence>
<keyword evidence="7 10" id="KW-0256">Endoplasmic reticulum</keyword>
<evidence type="ECO:0000256" key="8">
    <source>
        <dbReference type="ARBA" id="ARBA00022989"/>
    </source>
</evidence>
<feature type="transmembrane region" description="Helical" evidence="10">
    <location>
        <begin position="99"/>
        <end position="119"/>
    </location>
</feature>
<dbReference type="GO" id="GO:0006487">
    <property type="term" value="P:protein N-linked glycosylation"/>
    <property type="evidence" value="ECO:0007669"/>
    <property type="project" value="TreeGrafter"/>
</dbReference>
<reference evidence="11 12" key="1">
    <citation type="submission" date="2023-10" db="EMBL/GenBank/DDBJ databases">
        <authorList>
            <person name="Maclean D."/>
            <person name="Macfadyen A."/>
        </authorList>
    </citation>
    <scope>NUCLEOTIDE SEQUENCE [LARGE SCALE GENOMIC DNA]</scope>
</reference>
<evidence type="ECO:0000256" key="6">
    <source>
        <dbReference type="ARBA" id="ARBA00022692"/>
    </source>
</evidence>
<feature type="transmembrane region" description="Helical" evidence="10">
    <location>
        <begin position="212"/>
        <end position="233"/>
    </location>
</feature>
<feature type="transmembrane region" description="Helical" evidence="10">
    <location>
        <begin position="172"/>
        <end position="200"/>
    </location>
</feature>
<comment type="subcellular location">
    <subcellularLocation>
        <location evidence="1 10">Endoplasmic reticulum membrane</location>
        <topology evidence="1 10">Multi-pass membrane protein</topology>
    </subcellularLocation>
</comment>
<dbReference type="GO" id="GO:0005789">
    <property type="term" value="C:endoplasmic reticulum membrane"/>
    <property type="evidence" value="ECO:0007669"/>
    <property type="project" value="UniProtKB-SubCell"/>
</dbReference>
<proteinExistence type="inferred from homology"/>
<dbReference type="InterPro" id="IPR004856">
    <property type="entry name" value="Glyco_trans_ALG6/ALG8"/>
</dbReference>
<feature type="transmembrane region" description="Helical" evidence="10">
    <location>
        <begin position="149"/>
        <end position="166"/>
    </location>
</feature>
<organism evidence="11 12">
    <name type="scientific">Coccomyxa viridis</name>
    <dbReference type="NCBI Taxonomy" id="1274662"/>
    <lineage>
        <taxon>Eukaryota</taxon>
        <taxon>Viridiplantae</taxon>
        <taxon>Chlorophyta</taxon>
        <taxon>core chlorophytes</taxon>
        <taxon>Trebouxiophyceae</taxon>
        <taxon>Trebouxiophyceae incertae sedis</taxon>
        <taxon>Coccomyxaceae</taxon>
        <taxon>Coccomyxa</taxon>
    </lineage>
</organism>
<protein>
    <recommendedName>
        <fullName evidence="10">Alpha-1,3-glucosyltransferase</fullName>
        <ecNumber evidence="10">2.4.1.-</ecNumber>
    </recommendedName>
</protein>
<keyword evidence="5 10" id="KW-0808">Transferase</keyword>
<name>A0AAV1IDU5_9CHLO</name>
<evidence type="ECO:0000256" key="2">
    <source>
        <dbReference type="ARBA" id="ARBA00004922"/>
    </source>
</evidence>
<evidence type="ECO:0000256" key="1">
    <source>
        <dbReference type="ARBA" id="ARBA00004477"/>
    </source>
</evidence>
<dbReference type="EC" id="2.4.1.-" evidence="10"/>
<comment type="similarity">
    <text evidence="3 10">Belongs to the ALG6/ALG8 glucosyltransferase family.</text>
</comment>
<sequence length="382" mass="41999">MLEIESISMWRMGLAITALKLLLVPTYHSTDFEVHRNWLAITSSLPLSLWYTEKTSEWTLDYPPLFAWFERLLTLPAALFDPAMLEVSKKPYDSPECVLFQRLSVIASDVVLLSAVWFATRKQRSLEKHAVRVLVAANAGLLLVDHIHFQYNGMLLGILLWSIALIQEGQDVAAALCFAVLLNMKHLFAALAPLYFVYLLRHYCRGPAALHRFLTLGAVTAAVFAISFGPFIAAGQMHQILERLFPFQRGLLHAYWAPNVWALYAFADKGLSAVMARLGGPVRGAPASMTGGLVQVEHFSVLPDVGPGAAAAAVLASMAPLLASVWKRPDPARFACCVALASLNRCNLACLSPYHLQGVAVLLSRSHEMLLRLLLVPSSIGI</sequence>
<evidence type="ECO:0000256" key="9">
    <source>
        <dbReference type="ARBA" id="ARBA00023136"/>
    </source>
</evidence>
<keyword evidence="12" id="KW-1185">Reference proteome</keyword>
<evidence type="ECO:0000256" key="3">
    <source>
        <dbReference type="ARBA" id="ARBA00008715"/>
    </source>
</evidence>
<keyword evidence="9 10" id="KW-0472">Membrane</keyword>
<evidence type="ECO:0000256" key="7">
    <source>
        <dbReference type="ARBA" id="ARBA00022824"/>
    </source>
</evidence>
<feature type="transmembrane region" description="Helical" evidence="10">
    <location>
        <begin position="12"/>
        <end position="28"/>
    </location>
</feature>
<dbReference type="AlphaFoldDB" id="A0AAV1IDU5"/>
<dbReference type="PANTHER" id="PTHR12413">
    <property type="entry name" value="DOLICHYL GLYCOSYLTRANSFERASE"/>
    <property type="match status" value="1"/>
</dbReference>
<dbReference type="Proteomes" id="UP001314263">
    <property type="component" value="Unassembled WGS sequence"/>
</dbReference>
<evidence type="ECO:0000256" key="10">
    <source>
        <dbReference type="RuleBase" id="RU363110"/>
    </source>
</evidence>
<dbReference type="EMBL" id="CAUYUE010000009">
    <property type="protein sequence ID" value="CAK0784063.1"/>
    <property type="molecule type" value="Genomic_DNA"/>
</dbReference>
<keyword evidence="4 10" id="KW-0328">Glycosyltransferase</keyword>
<accession>A0AAV1IDU5</accession>
<comment type="pathway">
    <text evidence="2 10">Protein modification; protein glycosylation.</text>
</comment>
<evidence type="ECO:0000313" key="12">
    <source>
        <dbReference type="Proteomes" id="UP001314263"/>
    </source>
</evidence>
<evidence type="ECO:0000313" key="11">
    <source>
        <dbReference type="EMBL" id="CAK0784063.1"/>
    </source>
</evidence>
<comment type="caution">
    <text evidence="10">Lacks conserved residue(s) required for the propagation of feature annotation.</text>
</comment>
<gene>
    <name evidence="11" type="ORF">CVIRNUC_007266</name>
</gene>
<dbReference type="GO" id="GO:0042283">
    <property type="term" value="F:dolichyl pyrophosphate Glc1Man9GlcNAc2 alpha-1,3-glucosyltransferase activity"/>
    <property type="evidence" value="ECO:0007669"/>
    <property type="project" value="TreeGrafter"/>
</dbReference>
<keyword evidence="8 10" id="KW-1133">Transmembrane helix</keyword>
<keyword evidence="6 10" id="KW-0812">Transmembrane</keyword>
<evidence type="ECO:0000256" key="5">
    <source>
        <dbReference type="ARBA" id="ARBA00022679"/>
    </source>
</evidence>
<dbReference type="Pfam" id="PF03155">
    <property type="entry name" value="Alg6_Alg8"/>
    <property type="match status" value="1"/>
</dbReference>